<dbReference type="InterPro" id="IPR052905">
    <property type="entry name" value="LD-transpeptidase_YkuD-like"/>
</dbReference>
<evidence type="ECO:0000256" key="5">
    <source>
        <dbReference type="ARBA" id="ARBA00022984"/>
    </source>
</evidence>
<dbReference type="PANTHER" id="PTHR41533:SF2">
    <property type="entry name" value="BLR7131 PROTEIN"/>
    <property type="match status" value="1"/>
</dbReference>
<organism evidence="9 10">
    <name type="scientific">Shewanella sediminis (strain HAW-EB3)</name>
    <dbReference type="NCBI Taxonomy" id="425104"/>
    <lineage>
        <taxon>Bacteria</taxon>
        <taxon>Pseudomonadati</taxon>
        <taxon>Pseudomonadota</taxon>
        <taxon>Gammaproteobacteria</taxon>
        <taxon>Alteromonadales</taxon>
        <taxon>Shewanellaceae</taxon>
        <taxon>Shewanella</taxon>
    </lineage>
</organism>
<protein>
    <recommendedName>
        <fullName evidence="8">L,D-TPase catalytic domain-containing protein</fullName>
    </recommendedName>
</protein>
<dbReference type="GO" id="GO:0008360">
    <property type="term" value="P:regulation of cell shape"/>
    <property type="evidence" value="ECO:0007669"/>
    <property type="project" value="UniProtKB-UniRule"/>
</dbReference>
<name>A8FVW3_SHESH</name>
<dbReference type="GO" id="GO:0004180">
    <property type="term" value="F:carboxypeptidase activity"/>
    <property type="evidence" value="ECO:0007669"/>
    <property type="project" value="UniProtKB-ARBA"/>
</dbReference>
<accession>A8FVW3</accession>
<dbReference type="Pfam" id="PF01471">
    <property type="entry name" value="PG_binding_1"/>
    <property type="match status" value="1"/>
</dbReference>
<dbReference type="GO" id="GO:0009252">
    <property type="term" value="P:peptidoglycan biosynthetic process"/>
    <property type="evidence" value="ECO:0007669"/>
    <property type="project" value="UniProtKB-UniPathway"/>
</dbReference>
<evidence type="ECO:0000256" key="7">
    <source>
        <dbReference type="PROSITE-ProRule" id="PRU01373"/>
    </source>
</evidence>
<dbReference type="AlphaFoldDB" id="A8FVW3"/>
<dbReference type="GO" id="GO:0016740">
    <property type="term" value="F:transferase activity"/>
    <property type="evidence" value="ECO:0007669"/>
    <property type="project" value="UniProtKB-KW"/>
</dbReference>
<dbReference type="UniPathway" id="UPA00219"/>
<evidence type="ECO:0000256" key="6">
    <source>
        <dbReference type="ARBA" id="ARBA00023316"/>
    </source>
</evidence>
<keyword evidence="4 7" id="KW-0133">Cell shape</keyword>
<keyword evidence="10" id="KW-1185">Reference proteome</keyword>
<dbReference type="SUPFAM" id="SSF141523">
    <property type="entry name" value="L,D-transpeptidase catalytic domain-like"/>
    <property type="match status" value="1"/>
</dbReference>
<dbReference type="KEGG" id="sse:Ssed_2377"/>
<dbReference type="Gene3D" id="1.10.101.10">
    <property type="entry name" value="PGBD-like superfamily/PGBD"/>
    <property type="match status" value="1"/>
</dbReference>
<evidence type="ECO:0000256" key="1">
    <source>
        <dbReference type="ARBA" id="ARBA00004752"/>
    </source>
</evidence>
<comment type="similarity">
    <text evidence="2">Belongs to the YkuD family.</text>
</comment>
<dbReference type="Gene3D" id="2.40.440.10">
    <property type="entry name" value="L,D-transpeptidase catalytic domain-like"/>
    <property type="match status" value="1"/>
</dbReference>
<evidence type="ECO:0000313" key="9">
    <source>
        <dbReference type="EMBL" id="ABV36986.1"/>
    </source>
</evidence>
<dbReference type="PANTHER" id="PTHR41533">
    <property type="entry name" value="L,D-TRANSPEPTIDASE HI_1667-RELATED"/>
    <property type="match status" value="1"/>
</dbReference>
<evidence type="ECO:0000313" key="10">
    <source>
        <dbReference type="Proteomes" id="UP000002015"/>
    </source>
</evidence>
<evidence type="ECO:0000256" key="3">
    <source>
        <dbReference type="ARBA" id="ARBA00022679"/>
    </source>
</evidence>
<sequence>MRFGSSLFISIAVVMMFVCDLSEAKPLSDEHMMAEMYERAADELLWFDRRGVSLNGMTLISLLDDLGVEVNIPQPIKTTKHRKQADTSYTKALLTVIERMSESSHKELSVEQTKLLQAIKRDRLSEFIGTILPSFDEIYRLRNMIGEYKKKVNVKWPTMSQYEFRLGQSSNEVKQLRWMLTQLGDLEHSELTRYREAIYDPMVIDGIKSFQLRHGLNVNGNLDKYTVEAINVTPLQRVEQMQRNLWRWITLSTPNAEKLVWINIPGYQLSIFEQGSVTLQMKVIIGKPSSPTPILSTYLTKLTINPSWRPPASIIKSELLPLNAAEPGYLNHKQFELHGVGLNKKHVIKLGDVDSKQLPTLLRQYRLVQAPGEDNALGKMRFTIVNRHSIYLHDTPAKQLFKRNVRALSHGCIRLEKPIALSSYLVETDERARELQKAVGGSGTRHFSLSSPIPVYITYHTSWVDAAGKLQVRPDIYNLDMEI</sequence>
<dbReference type="EMBL" id="CP000821">
    <property type="protein sequence ID" value="ABV36986.1"/>
    <property type="molecule type" value="Genomic_DNA"/>
</dbReference>
<dbReference type="InterPro" id="IPR036365">
    <property type="entry name" value="PGBD-like_sf"/>
</dbReference>
<keyword evidence="6 7" id="KW-0961">Cell wall biogenesis/degradation</keyword>
<dbReference type="STRING" id="425104.Ssed_2377"/>
<proteinExistence type="inferred from homology"/>
<feature type="active site" description="Nucleophile" evidence="7">
    <location>
        <position position="412"/>
    </location>
</feature>
<keyword evidence="3" id="KW-0808">Transferase</keyword>
<feature type="active site" description="Proton donor/acceptor" evidence="7">
    <location>
        <position position="393"/>
    </location>
</feature>
<dbReference type="InterPro" id="IPR002477">
    <property type="entry name" value="Peptidoglycan-bd-like"/>
</dbReference>
<feature type="domain" description="L,D-TPase catalytic" evidence="8">
    <location>
        <begin position="258"/>
        <end position="456"/>
    </location>
</feature>
<dbReference type="SUPFAM" id="SSF47090">
    <property type="entry name" value="PGBD-like"/>
    <property type="match status" value="1"/>
</dbReference>
<evidence type="ECO:0000259" key="8">
    <source>
        <dbReference type="PROSITE" id="PS52029"/>
    </source>
</evidence>
<dbReference type="HOGENOM" id="CLU_020360_5_1_6"/>
<dbReference type="CDD" id="cd16913">
    <property type="entry name" value="YkuD_like"/>
    <property type="match status" value="1"/>
</dbReference>
<reference evidence="9 10" key="1">
    <citation type="submission" date="2007-08" db="EMBL/GenBank/DDBJ databases">
        <title>Complete sequence of Shewanella sediminis HAW-EB3.</title>
        <authorList>
            <consortium name="US DOE Joint Genome Institute"/>
            <person name="Copeland A."/>
            <person name="Lucas S."/>
            <person name="Lapidus A."/>
            <person name="Barry K."/>
            <person name="Glavina del Rio T."/>
            <person name="Dalin E."/>
            <person name="Tice H."/>
            <person name="Pitluck S."/>
            <person name="Chertkov O."/>
            <person name="Brettin T."/>
            <person name="Bruce D."/>
            <person name="Detter J.C."/>
            <person name="Han C."/>
            <person name="Schmutz J."/>
            <person name="Larimer F."/>
            <person name="Land M."/>
            <person name="Hauser L."/>
            <person name="Kyrpides N."/>
            <person name="Kim E."/>
            <person name="Zhao J.-S."/>
            <person name="Richardson P."/>
        </authorList>
    </citation>
    <scope>NUCLEOTIDE SEQUENCE [LARGE SCALE GENOMIC DNA]</scope>
    <source>
        <strain evidence="9 10">HAW-EB3</strain>
    </source>
</reference>
<evidence type="ECO:0000256" key="4">
    <source>
        <dbReference type="ARBA" id="ARBA00022960"/>
    </source>
</evidence>
<dbReference type="Pfam" id="PF03734">
    <property type="entry name" value="YkuD"/>
    <property type="match status" value="1"/>
</dbReference>
<keyword evidence="5 7" id="KW-0573">Peptidoglycan synthesis</keyword>
<dbReference type="InterPro" id="IPR005490">
    <property type="entry name" value="LD_TPept_cat_dom"/>
</dbReference>
<evidence type="ECO:0000256" key="2">
    <source>
        <dbReference type="ARBA" id="ARBA00005992"/>
    </source>
</evidence>
<dbReference type="InterPro" id="IPR036366">
    <property type="entry name" value="PGBDSf"/>
</dbReference>
<dbReference type="PROSITE" id="PS52029">
    <property type="entry name" value="LD_TPASE"/>
    <property type="match status" value="1"/>
</dbReference>
<dbReference type="GO" id="GO:0071555">
    <property type="term" value="P:cell wall organization"/>
    <property type="evidence" value="ECO:0007669"/>
    <property type="project" value="UniProtKB-UniRule"/>
</dbReference>
<dbReference type="eggNOG" id="COG2989">
    <property type="taxonomic scope" value="Bacteria"/>
</dbReference>
<comment type="pathway">
    <text evidence="1 7">Cell wall biogenesis; peptidoglycan biosynthesis.</text>
</comment>
<gene>
    <name evidence="9" type="ordered locus">Ssed_2377</name>
</gene>
<dbReference type="InterPro" id="IPR038063">
    <property type="entry name" value="Transpep_catalytic_dom"/>
</dbReference>
<dbReference type="Proteomes" id="UP000002015">
    <property type="component" value="Chromosome"/>
</dbReference>